<evidence type="ECO:0000256" key="5">
    <source>
        <dbReference type="ARBA" id="ARBA00066788"/>
    </source>
</evidence>
<dbReference type="PROSITE" id="PS51273">
    <property type="entry name" value="GATASE_TYPE_1"/>
    <property type="match status" value="1"/>
</dbReference>
<evidence type="ECO:0000313" key="7">
    <source>
        <dbReference type="Proteomes" id="UP000288178"/>
    </source>
</evidence>
<dbReference type="RefSeq" id="WP_128200643.1">
    <property type="nucleotide sequence ID" value="NZ_SACT01000009.1"/>
</dbReference>
<comment type="function">
    <text evidence="3">Involved in the breakdown of putrescine via hydrolysis of the gamma-glutamyl linkage of gamma-glutamyl-gamma-aminobutyrate.</text>
</comment>
<evidence type="ECO:0000256" key="2">
    <source>
        <dbReference type="ARBA" id="ARBA00052718"/>
    </source>
</evidence>
<dbReference type="GO" id="GO:0005829">
    <property type="term" value="C:cytosol"/>
    <property type="evidence" value="ECO:0007669"/>
    <property type="project" value="TreeGrafter"/>
</dbReference>
<dbReference type="CDD" id="cd01745">
    <property type="entry name" value="GATase1_2"/>
    <property type="match status" value="1"/>
</dbReference>
<dbReference type="InterPro" id="IPR029062">
    <property type="entry name" value="Class_I_gatase-like"/>
</dbReference>
<comment type="pathway">
    <text evidence="4">Amine and polyamine degradation; putrescine degradation; 4-aminobutanoate from putrescine: step 4/4.</text>
</comment>
<comment type="similarity">
    <text evidence="1">Belongs to the peptidase C26 family.</text>
</comment>
<sequence>MPQLPIVLVPACNRMLGEHPFHIAGRKYVDAVRLAGALPLVVPRAEPAEVETLLQIADGVLLTGSPSNVHPRHFDEDVRDPSLPLDPVRDDWTLPLIPQLLARGIPLLAICRGTQEVNVALGGTLHQAVHEVGPYADHRADDAEPAAVQYGPAHVLHVVPGGVLHDIVGRDRFEVNSVHGQAVASLAPGLRAEAHAPDGLVEAFTQPAAPGFNLCVQWHPEWRAADNPVSVQIFEAFGRAVRAYRDRVRGPLPGA</sequence>
<gene>
    <name evidence="6" type="ORF">ENE75_21820</name>
</gene>
<dbReference type="OrthoDB" id="9813383at2"/>
<accession>A0A437JQB8</accession>
<dbReference type="FunFam" id="3.40.50.880:FF:000030">
    <property type="entry name" value="Gamma-glutamyl-gamma-aminobutyrate hydrolase PuuD"/>
    <property type="match status" value="1"/>
</dbReference>
<dbReference type="AlphaFoldDB" id="A0A437JQB8"/>
<evidence type="ECO:0000313" key="6">
    <source>
        <dbReference type="EMBL" id="RVT48986.1"/>
    </source>
</evidence>
<protein>
    <recommendedName>
        <fullName evidence="5">gamma-glutamyl-gamma-aminobutyrate hydrolase</fullName>
        <ecNumber evidence="5">3.5.1.94</ecNumber>
    </recommendedName>
</protein>
<proteinExistence type="inferred from homology"/>
<dbReference type="Pfam" id="PF07722">
    <property type="entry name" value="Peptidase_C26"/>
    <property type="match status" value="1"/>
</dbReference>
<dbReference type="Gene3D" id="3.40.50.880">
    <property type="match status" value="1"/>
</dbReference>
<dbReference type="EC" id="3.5.1.94" evidence="5"/>
<dbReference type="GO" id="GO:0033969">
    <property type="term" value="F:gamma-glutamyl-gamma-aminobutyrate hydrolase activity"/>
    <property type="evidence" value="ECO:0007669"/>
    <property type="project" value="UniProtKB-EC"/>
</dbReference>
<dbReference type="SUPFAM" id="SSF52317">
    <property type="entry name" value="Class I glutamine amidotransferase-like"/>
    <property type="match status" value="1"/>
</dbReference>
<dbReference type="PANTHER" id="PTHR43235:SF1">
    <property type="entry name" value="GLUTAMINE AMIDOTRANSFERASE PB2B2.05-RELATED"/>
    <property type="match status" value="1"/>
</dbReference>
<comment type="catalytic activity">
    <reaction evidence="2">
        <text>4-(gamma-L-glutamylamino)butanoate + H2O = 4-aminobutanoate + L-glutamate</text>
        <dbReference type="Rhea" id="RHEA:19737"/>
        <dbReference type="ChEBI" id="CHEBI:15377"/>
        <dbReference type="ChEBI" id="CHEBI:29985"/>
        <dbReference type="ChEBI" id="CHEBI:58800"/>
        <dbReference type="ChEBI" id="CHEBI:59888"/>
        <dbReference type="EC" id="3.5.1.94"/>
    </reaction>
</comment>
<name>A0A437JQB8_9BURK</name>
<dbReference type="PANTHER" id="PTHR43235">
    <property type="entry name" value="GLUTAMINE AMIDOTRANSFERASE PB2B2.05-RELATED"/>
    <property type="match status" value="1"/>
</dbReference>
<reference evidence="6 7" key="1">
    <citation type="submission" date="2019-01" db="EMBL/GenBank/DDBJ databases">
        <authorList>
            <person name="Chen W.-M."/>
        </authorList>
    </citation>
    <scope>NUCLEOTIDE SEQUENCE [LARGE SCALE GENOMIC DNA]</scope>
    <source>
        <strain evidence="6 7">ICH-3</strain>
    </source>
</reference>
<comment type="caution">
    <text evidence="6">The sequence shown here is derived from an EMBL/GenBank/DDBJ whole genome shotgun (WGS) entry which is preliminary data.</text>
</comment>
<keyword evidence="7" id="KW-1185">Reference proteome</keyword>
<evidence type="ECO:0000256" key="3">
    <source>
        <dbReference type="ARBA" id="ARBA00055068"/>
    </source>
</evidence>
<dbReference type="EMBL" id="SACT01000009">
    <property type="protein sequence ID" value="RVT48986.1"/>
    <property type="molecule type" value="Genomic_DNA"/>
</dbReference>
<dbReference type="InterPro" id="IPR011697">
    <property type="entry name" value="Peptidase_C26"/>
</dbReference>
<dbReference type="Proteomes" id="UP000288178">
    <property type="component" value="Unassembled WGS sequence"/>
</dbReference>
<evidence type="ECO:0000256" key="1">
    <source>
        <dbReference type="ARBA" id="ARBA00011083"/>
    </source>
</evidence>
<dbReference type="GO" id="GO:0006598">
    <property type="term" value="P:polyamine catabolic process"/>
    <property type="evidence" value="ECO:0007669"/>
    <property type="project" value="TreeGrafter"/>
</dbReference>
<keyword evidence="6" id="KW-0378">Hydrolase</keyword>
<dbReference type="InterPro" id="IPR044668">
    <property type="entry name" value="PuuD-like"/>
</dbReference>
<evidence type="ECO:0000256" key="4">
    <source>
        <dbReference type="ARBA" id="ARBA00060634"/>
    </source>
</evidence>
<organism evidence="6 7">
    <name type="scientific">Rubrivivax albus</name>
    <dbReference type="NCBI Taxonomy" id="2499835"/>
    <lineage>
        <taxon>Bacteria</taxon>
        <taxon>Pseudomonadati</taxon>
        <taxon>Pseudomonadota</taxon>
        <taxon>Betaproteobacteria</taxon>
        <taxon>Burkholderiales</taxon>
        <taxon>Sphaerotilaceae</taxon>
        <taxon>Rubrivivax</taxon>
    </lineage>
</organism>